<name>A7F2Q5_SCLS1</name>
<protein>
    <submittedName>
        <fullName evidence="1">Uncharacterized protein</fullName>
    </submittedName>
</protein>
<organism evidence="1 2">
    <name type="scientific">Sclerotinia sclerotiorum (strain ATCC 18683 / 1980 / Ss-1)</name>
    <name type="common">White mold</name>
    <name type="synonym">Whetzelinia sclerotiorum</name>
    <dbReference type="NCBI Taxonomy" id="665079"/>
    <lineage>
        <taxon>Eukaryota</taxon>
        <taxon>Fungi</taxon>
        <taxon>Dikarya</taxon>
        <taxon>Ascomycota</taxon>
        <taxon>Pezizomycotina</taxon>
        <taxon>Leotiomycetes</taxon>
        <taxon>Helotiales</taxon>
        <taxon>Sclerotiniaceae</taxon>
        <taxon>Sclerotinia</taxon>
    </lineage>
</organism>
<sequence>MQFSFRTSTSHTYLSTYRDSSRNTSDVDLIPTVQPAFKDRTDMDLLEILRPNLSKELPILEIESVEMTCVYELREVLKRHAKDNFKMSDAGESIEDRDEVEEGAVLVRFWGIVGVIGKSY</sequence>
<dbReference type="HOGENOM" id="CLU_2051054_0_0_1"/>
<dbReference type="EMBL" id="CH476639">
    <property type="protein sequence ID" value="EDN95997.1"/>
    <property type="molecule type" value="Genomic_DNA"/>
</dbReference>
<gene>
    <name evidence="1" type="ORF">SS1G_12203</name>
</gene>
<evidence type="ECO:0000313" key="1">
    <source>
        <dbReference type="EMBL" id="EDN95997.1"/>
    </source>
</evidence>
<proteinExistence type="predicted"/>
<accession>A7F2Q5</accession>
<dbReference type="InParanoid" id="A7F2Q5"/>
<reference evidence="2" key="1">
    <citation type="journal article" date="2011" name="PLoS Genet.">
        <title>Genomic analysis of the necrotrophic fungal pathogens Sclerotinia sclerotiorum and Botrytis cinerea.</title>
        <authorList>
            <person name="Amselem J."/>
            <person name="Cuomo C.A."/>
            <person name="van Kan J.A."/>
            <person name="Viaud M."/>
            <person name="Benito E.P."/>
            <person name="Couloux A."/>
            <person name="Coutinho P.M."/>
            <person name="de Vries R.P."/>
            <person name="Dyer P.S."/>
            <person name="Fillinger S."/>
            <person name="Fournier E."/>
            <person name="Gout L."/>
            <person name="Hahn M."/>
            <person name="Kohn L."/>
            <person name="Lapalu N."/>
            <person name="Plummer K.M."/>
            <person name="Pradier J.M."/>
            <person name="Quevillon E."/>
            <person name="Sharon A."/>
            <person name="Simon A."/>
            <person name="ten Have A."/>
            <person name="Tudzynski B."/>
            <person name="Tudzynski P."/>
            <person name="Wincker P."/>
            <person name="Andrew M."/>
            <person name="Anthouard V."/>
            <person name="Beever R.E."/>
            <person name="Beffa R."/>
            <person name="Benoit I."/>
            <person name="Bouzid O."/>
            <person name="Brault B."/>
            <person name="Chen Z."/>
            <person name="Choquer M."/>
            <person name="Collemare J."/>
            <person name="Cotton P."/>
            <person name="Danchin E.G."/>
            <person name="Da Silva C."/>
            <person name="Gautier A."/>
            <person name="Giraud C."/>
            <person name="Giraud T."/>
            <person name="Gonzalez C."/>
            <person name="Grossetete S."/>
            <person name="Guldener U."/>
            <person name="Henrissat B."/>
            <person name="Howlett B.J."/>
            <person name="Kodira C."/>
            <person name="Kretschmer M."/>
            <person name="Lappartient A."/>
            <person name="Leroch M."/>
            <person name="Levis C."/>
            <person name="Mauceli E."/>
            <person name="Neuveglise C."/>
            <person name="Oeser B."/>
            <person name="Pearson M."/>
            <person name="Poulain J."/>
            <person name="Poussereau N."/>
            <person name="Quesneville H."/>
            <person name="Rascle C."/>
            <person name="Schumacher J."/>
            <person name="Segurens B."/>
            <person name="Sexton A."/>
            <person name="Silva E."/>
            <person name="Sirven C."/>
            <person name="Soanes D.M."/>
            <person name="Talbot N.J."/>
            <person name="Templeton M."/>
            <person name="Yandava C."/>
            <person name="Yarden O."/>
            <person name="Zeng Q."/>
            <person name="Rollins J.A."/>
            <person name="Lebrun M.H."/>
            <person name="Dickman M."/>
        </authorList>
    </citation>
    <scope>NUCLEOTIDE SEQUENCE [LARGE SCALE GENOMIC DNA]</scope>
    <source>
        <strain evidence="2">ATCC 18683 / 1980 / Ss-1</strain>
    </source>
</reference>
<evidence type="ECO:0000313" key="2">
    <source>
        <dbReference type="Proteomes" id="UP000001312"/>
    </source>
</evidence>
<dbReference type="AlphaFoldDB" id="A7F2Q5"/>
<keyword evidence="2" id="KW-1185">Reference proteome</keyword>
<dbReference type="Proteomes" id="UP000001312">
    <property type="component" value="Unassembled WGS sequence"/>
</dbReference>
<dbReference type="GeneID" id="5483362"/>
<dbReference type="KEGG" id="ssl:SS1G_12203"/>
<dbReference type="RefSeq" id="XP_001587173.1">
    <property type="nucleotide sequence ID" value="XM_001587123.1"/>
</dbReference>